<evidence type="ECO:0000256" key="2">
    <source>
        <dbReference type="ARBA" id="ARBA00004810"/>
    </source>
</evidence>
<evidence type="ECO:0000256" key="6">
    <source>
        <dbReference type="ARBA" id="ARBA00012096"/>
    </source>
</evidence>
<keyword evidence="10" id="KW-0663">Pyridoxal phosphate</keyword>
<dbReference type="InterPro" id="IPR045865">
    <property type="entry name" value="ACT-like_dom_sf"/>
</dbReference>
<evidence type="ECO:0000256" key="7">
    <source>
        <dbReference type="ARBA" id="ARBA00022248"/>
    </source>
</evidence>
<dbReference type="Pfam" id="PF00291">
    <property type="entry name" value="PALP"/>
    <property type="match status" value="1"/>
</dbReference>
<accession>A0ABW4L0K0</accession>
<dbReference type="PROSITE" id="PS51671">
    <property type="entry name" value="ACT"/>
    <property type="match status" value="1"/>
</dbReference>
<comment type="subunit">
    <text evidence="5">In the native structure, TdcB is in a dimeric form, whereas in the TdcB-AMP complex, it exists in a tetrameric form (dimer of dimers).</text>
</comment>
<evidence type="ECO:0000256" key="4">
    <source>
        <dbReference type="ARBA" id="ARBA00010869"/>
    </source>
</evidence>
<keyword evidence="11 13" id="KW-0456">Lyase</keyword>
<feature type="domain" description="ACT" evidence="12">
    <location>
        <begin position="329"/>
        <end position="403"/>
    </location>
</feature>
<keyword evidence="9" id="KW-0100">Branched-chain amino acid biosynthesis</keyword>
<dbReference type="CDD" id="cd01562">
    <property type="entry name" value="Thr-dehyd"/>
    <property type="match status" value="1"/>
</dbReference>
<dbReference type="InterPro" id="IPR001926">
    <property type="entry name" value="TrpB-like_PALP"/>
</dbReference>
<evidence type="ECO:0000256" key="8">
    <source>
        <dbReference type="ARBA" id="ARBA00022533"/>
    </source>
</evidence>
<comment type="pathway">
    <text evidence="3">Amino-acid degradation; L-threonine degradation via propanoate pathway; propanoate from L-threonine: step 1/4.</text>
</comment>
<dbReference type="SUPFAM" id="SSF55021">
    <property type="entry name" value="ACT-like"/>
    <property type="match status" value="1"/>
</dbReference>
<gene>
    <name evidence="13" type="primary">ilvA</name>
    <name evidence="13" type="ORF">ACFSE6_04770</name>
</gene>
<dbReference type="SUPFAM" id="SSF53686">
    <property type="entry name" value="Tryptophan synthase beta subunit-like PLP-dependent enzymes"/>
    <property type="match status" value="1"/>
</dbReference>
<protein>
    <recommendedName>
        <fullName evidence="7">L-threonine dehydratase catabolic TdcB</fullName>
        <ecNumber evidence="6">4.3.1.19</ecNumber>
    </recommendedName>
</protein>
<dbReference type="PANTHER" id="PTHR48078">
    <property type="entry name" value="THREONINE DEHYDRATASE, MITOCHONDRIAL-RELATED"/>
    <property type="match status" value="1"/>
</dbReference>
<keyword evidence="14" id="KW-1185">Reference proteome</keyword>
<comment type="similarity">
    <text evidence="4">Belongs to the serine/threonine dehydratase family.</text>
</comment>
<dbReference type="Gene3D" id="3.40.50.1100">
    <property type="match status" value="2"/>
</dbReference>
<comment type="pathway">
    <text evidence="2">Amino-acid biosynthesis; L-isoleucine biosynthesis; 2-oxobutanoate from L-threonine: step 1/1.</text>
</comment>
<dbReference type="InterPro" id="IPR050147">
    <property type="entry name" value="Ser/Thr_Dehydratase"/>
</dbReference>
<keyword evidence="9" id="KW-0412">Isoleucine biosynthesis</keyword>
<keyword evidence="9" id="KW-0028">Amino-acid biosynthesis</keyword>
<dbReference type="PROSITE" id="PS00165">
    <property type="entry name" value="DEHYDRATASE_SER_THR"/>
    <property type="match status" value="1"/>
</dbReference>
<dbReference type="NCBIfam" id="TIGR01127">
    <property type="entry name" value="ilvA_1Cterm"/>
    <property type="match status" value="1"/>
</dbReference>
<name>A0ABW4L0K0_9MICO</name>
<sequence>MTDTFDHGTFAEAAQTLTGVAARTPMVRSAALSDRLHTSVHLKAENLQDTGSFKLRGAYLRLSRLSEEEKARGVVAASAGNHAQGVALAARRLGISARIFMPADAALPKVEATQRYGAEVVLTGTSVDEALATATADATSSGRVFIHPFDHPDIVAGQGTIGLEILEQVPDVRTILVPTGGGGLLAGVAAAVHSLAPHVEVVGVQAAAAASFPASLAQGQPVPLDDMRTMADGIAVGRPGDVPFRLIQEHVTEVRTVTENLISRAVLHLAERSKLVVEPSGAAGVAAVLADPGAFSGPIVVLLTGGNVDPLVLLQIIRHGMTAVGRYLQARVMIKDTPGSLVGLLAELADAGANVVDITHQRISSGLAVDEVDVTVALETRGPEHCEAVMTRLRDNGYRILAY</sequence>
<proteinExistence type="inferred from homology"/>
<dbReference type="EC" id="4.3.1.19" evidence="6"/>
<reference evidence="14" key="1">
    <citation type="journal article" date="2019" name="Int. J. Syst. Evol. Microbiol.">
        <title>The Global Catalogue of Microorganisms (GCM) 10K type strain sequencing project: providing services to taxonomists for standard genome sequencing and annotation.</title>
        <authorList>
            <consortium name="The Broad Institute Genomics Platform"/>
            <consortium name="The Broad Institute Genome Sequencing Center for Infectious Disease"/>
            <person name="Wu L."/>
            <person name="Ma J."/>
        </authorList>
    </citation>
    <scope>NUCLEOTIDE SEQUENCE [LARGE SCALE GENOMIC DNA]</scope>
    <source>
        <strain evidence="14">JCM 17130</strain>
    </source>
</reference>
<evidence type="ECO:0000259" key="12">
    <source>
        <dbReference type="PROSITE" id="PS51671"/>
    </source>
</evidence>
<dbReference type="InterPro" id="IPR044561">
    <property type="entry name" value="ACT_ThrD-II-like"/>
</dbReference>
<evidence type="ECO:0000256" key="5">
    <source>
        <dbReference type="ARBA" id="ARBA00011447"/>
    </source>
</evidence>
<organism evidence="13 14">
    <name type="scientific">Georgenia deserti</name>
    <dbReference type="NCBI Taxonomy" id="2093781"/>
    <lineage>
        <taxon>Bacteria</taxon>
        <taxon>Bacillati</taxon>
        <taxon>Actinomycetota</taxon>
        <taxon>Actinomycetes</taxon>
        <taxon>Micrococcales</taxon>
        <taxon>Bogoriellaceae</taxon>
        <taxon>Georgenia</taxon>
    </lineage>
</organism>
<dbReference type="InterPro" id="IPR005789">
    <property type="entry name" value="Thr_deHydtase_catblc"/>
</dbReference>
<dbReference type="InterPro" id="IPR036052">
    <property type="entry name" value="TrpB-like_PALP_sf"/>
</dbReference>
<dbReference type="RefSeq" id="WP_388002776.1">
    <property type="nucleotide sequence ID" value="NZ_JBHUEE010000002.1"/>
</dbReference>
<dbReference type="CDD" id="cd04886">
    <property type="entry name" value="ACT_ThrD-II-like"/>
    <property type="match status" value="1"/>
</dbReference>
<dbReference type="Proteomes" id="UP001597277">
    <property type="component" value="Unassembled WGS sequence"/>
</dbReference>
<dbReference type="EMBL" id="JBHUEE010000002">
    <property type="protein sequence ID" value="MFD1717136.1"/>
    <property type="molecule type" value="Genomic_DNA"/>
</dbReference>
<dbReference type="InterPro" id="IPR002912">
    <property type="entry name" value="ACT_dom"/>
</dbReference>
<evidence type="ECO:0000256" key="10">
    <source>
        <dbReference type="ARBA" id="ARBA00022898"/>
    </source>
</evidence>
<evidence type="ECO:0000256" key="9">
    <source>
        <dbReference type="ARBA" id="ARBA00022624"/>
    </source>
</evidence>
<evidence type="ECO:0000256" key="3">
    <source>
        <dbReference type="ARBA" id="ARBA00004958"/>
    </source>
</evidence>
<evidence type="ECO:0000256" key="11">
    <source>
        <dbReference type="ARBA" id="ARBA00023239"/>
    </source>
</evidence>
<dbReference type="InterPro" id="IPR000634">
    <property type="entry name" value="Ser/Thr_deHydtase_PyrdxlP-BS"/>
</dbReference>
<evidence type="ECO:0000256" key="1">
    <source>
        <dbReference type="ARBA" id="ARBA00001933"/>
    </source>
</evidence>
<comment type="caution">
    <text evidence="13">The sequence shown here is derived from an EMBL/GenBank/DDBJ whole genome shotgun (WGS) entry which is preliminary data.</text>
</comment>
<keyword evidence="8" id="KW-0021">Allosteric enzyme</keyword>
<evidence type="ECO:0000313" key="13">
    <source>
        <dbReference type="EMBL" id="MFD1717136.1"/>
    </source>
</evidence>
<dbReference type="GO" id="GO:0004794">
    <property type="term" value="F:threonine deaminase activity"/>
    <property type="evidence" value="ECO:0007669"/>
    <property type="project" value="UniProtKB-EC"/>
</dbReference>
<evidence type="ECO:0000313" key="14">
    <source>
        <dbReference type="Proteomes" id="UP001597277"/>
    </source>
</evidence>
<comment type="cofactor">
    <cofactor evidence="1">
        <name>pyridoxal 5'-phosphate</name>
        <dbReference type="ChEBI" id="CHEBI:597326"/>
    </cofactor>
</comment>
<dbReference type="PANTHER" id="PTHR48078:SF6">
    <property type="entry name" value="L-THREONINE DEHYDRATASE CATABOLIC TDCB"/>
    <property type="match status" value="1"/>
</dbReference>